<keyword evidence="3" id="KW-0812">Transmembrane</keyword>
<evidence type="ECO:0000313" key="5">
    <source>
        <dbReference type="EMBL" id="KAG2468208.1"/>
    </source>
</evidence>
<evidence type="ECO:0000256" key="2">
    <source>
        <dbReference type="SAM" id="MobiDB-lite"/>
    </source>
</evidence>
<feature type="non-terminal residue" evidence="5">
    <location>
        <position position="555"/>
    </location>
</feature>
<comment type="subcellular location">
    <subcellularLocation>
        <location evidence="1">Membrane</location>
        <topology evidence="1">Multi-pass membrane protein</topology>
    </subcellularLocation>
</comment>
<feature type="domain" description="Major facilitator superfamily (MFS) profile" evidence="4">
    <location>
        <begin position="1"/>
        <end position="487"/>
    </location>
</feature>
<dbReference type="GO" id="GO:0016020">
    <property type="term" value="C:membrane"/>
    <property type="evidence" value="ECO:0007669"/>
    <property type="project" value="UniProtKB-SubCell"/>
</dbReference>
<dbReference type="InterPro" id="IPR050327">
    <property type="entry name" value="Proton-linked_MCT"/>
</dbReference>
<feature type="transmembrane region" description="Helical" evidence="3">
    <location>
        <begin position="331"/>
        <end position="351"/>
    </location>
</feature>
<protein>
    <submittedName>
        <fullName evidence="5">MOT5 protein</fullName>
    </submittedName>
</protein>
<sequence>VNVLVMGTLKSFGIFFVGFQEAFGGSAEQISWIGSIMSSLRLAAGPLASVTCGKLGERWASILGSILVSIGFFTSIMATSIVFLYISMGAIVGIGFALMYQSASVMVARYFKKRLATAYSIGRSGMGLTFILAPFTQLLLQYYGLQGALLIFGGLMLNLVPTGMLLHPIYIKQEDFHTEPNAVATEQVNFNNCLDQNTKTNSVPASNIFIPCGNIPRTEMLHIQGGSSPSAFSKTWTKGINEQGKNDRKKLHLNKQGDASKEPQSFLSSNEEKPVSSATSKKKILDLTLLKNPFFCIFTWSVVFSQLAYFIPYFHLSARARTLGIDPMDASFIISVAGHIPSSAFCFFAGITETLSQLVSGWITDKNLLHKYHCHKAYLILCGIVNLLAPLATTYSQIIVYAVIYAIFCGGYMALLLPVQVDMMGVSSINSSMGLSMFFVGIGCLTGPPTAGWLYDYTQTYDCSFYLAGVCFLLSSISLFFEPLASRWKARKNLETLGVHTISKGHLGQVRQFSITTQVSQLLLQFSDPELEVLDQLASLADVALIDNWLFQTII</sequence>
<feature type="region of interest" description="Disordered" evidence="2">
    <location>
        <begin position="255"/>
        <end position="274"/>
    </location>
</feature>
<dbReference type="Pfam" id="PF07690">
    <property type="entry name" value="MFS_1"/>
    <property type="match status" value="1"/>
</dbReference>
<feature type="transmembrane region" description="Helical" evidence="3">
    <location>
        <begin position="433"/>
        <end position="453"/>
    </location>
</feature>
<gene>
    <name evidence="5" type="primary">Slc16a4</name>
    <name evidence="5" type="ORF">GTO96_0015319</name>
</gene>
<dbReference type="SUPFAM" id="SSF103473">
    <property type="entry name" value="MFS general substrate transporter"/>
    <property type="match status" value="1"/>
</dbReference>
<reference evidence="5 6" key="1">
    <citation type="journal article" date="2021" name="Cell">
        <title>Tracing the genetic footprints of vertebrate landing in non-teleost ray-finned fishes.</title>
        <authorList>
            <person name="Bi X."/>
            <person name="Wang K."/>
            <person name="Yang L."/>
            <person name="Pan H."/>
            <person name="Jiang H."/>
            <person name="Wei Q."/>
            <person name="Fang M."/>
            <person name="Yu H."/>
            <person name="Zhu C."/>
            <person name="Cai Y."/>
            <person name="He Y."/>
            <person name="Gan X."/>
            <person name="Zeng H."/>
            <person name="Yu D."/>
            <person name="Zhu Y."/>
            <person name="Jiang H."/>
            <person name="Qiu Q."/>
            <person name="Yang H."/>
            <person name="Zhang Y.E."/>
            <person name="Wang W."/>
            <person name="Zhu M."/>
            <person name="He S."/>
            <person name="Zhang G."/>
        </authorList>
    </citation>
    <scope>NUCLEOTIDE SEQUENCE [LARGE SCALE GENOMIC DNA]</scope>
    <source>
        <strain evidence="5">Bchr_013</strain>
    </source>
</reference>
<feature type="non-terminal residue" evidence="5">
    <location>
        <position position="1"/>
    </location>
</feature>
<proteinExistence type="predicted"/>
<dbReference type="AlphaFoldDB" id="A0A8X8BRY6"/>
<dbReference type="PANTHER" id="PTHR11360">
    <property type="entry name" value="MONOCARBOXYLATE TRANSPORTER"/>
    <property type="match status" value="1"/>
</dbReference>
<dbReference type="InterPro" id="IPR036259">
    <property type="entry name" value="MFS_trans_sf"/>
</dbReference>
<dbReference type="InterPro" id="IPR020846">
    <property type="entry name" value="MFS_dom"/>
</dbReference>
<accession>A0A8X8BRY6</accession>
<evidence type="ECO:0000256" key="3">
    <source>
        <dbReference type="SAM" id="Phobius"/>
    </source>
</evidence>
<feature type="transmembrane region" description="Helical" evidence="3">
    <location>
        <begin position="82"/>
        <end position="100"/>
    </location>
</feature>
<dbReference type="EMBL" id="JAATIS010000485">
    <property type="protein sequence ID" value="KAG2468208.1"/>
    <property type="molecule type" value="Genomic_DNA"/>
</dbReference>
<organism evidence="5 6">
    <name type="scientific">Polypterus senegalus</name>
    <name type="common">Senegal bichir</name>
    <dbReference type="NCBI Taxonomy" id="55291"/>
    <lineage>
        <taxon>Eukaryota</taxon>
        <taxon>Metazoa</taxon>
        <taxon>Chordata</taxon>
        <taxon>Craniata</taxon>
        <taxon>Vertebrata</taxon>
        <taxon>Euteleostomi</taxon>
        <taxon>Actinopterygii</taxon>
        <taxon>Polypteriformes</taxon>
        <taxon>Polypteridae</taxon>
        <taxon>Polypterus</taxon>
    </lineage>
</organism>
<feature type="transmembrane region" description="Helical" evidence="3">
    <location>
        <begin position="465"/>
        <end position="485"/>
    </location>
</feature>
<dbReference type="Gene3D" id="1.20.1250.20">
    <property type="entry name" value="MFS general substrate transporter like domains"/>
    <property type="match status" value="2"/>
</dbReference>
<feature type="transmembrane region" description="Helical" evidence="3">
    <location>
        <begin position="121"/>
        <end position="143"/>
    </location>
</feature>
<dbReference type="InterPro" id="IPR011701">
    <property type="entry name" value="MFS"/>
</dbReference>
<keyword evidence="3" id="KW-1133">Transmembrane helix</keyword>
<dbReference type="PROSITE" id="PS50850">
    <property type="entry name" value="MFS"/>
    <property type="match status" value="1"/>
</dbReference>
<evidence type="ECO:0000313" key="6">
    <source>
        <dbReference type="Proteomes" id="UP000886611"/>
    </source>
</evidence>
<name>A0A8X8BRY6_POLSE</name>
<evidence type="ECO:0000259" key="4">
    <source>
        <dbReference type="PROSITE" id="PS50850"/>
    </source>
</evidence>
<feature type="transmembrane region" description="Helical" evidence="3">
    <location>
        <begin position="398"/>
        <end position="421"/>
    </location>
</feature>
<dbReference type="GO" id="GO:0008028">
    <property type="term" value="F:monocarboxylic acid transmembrane transporter activity"/>
    <property type="evidence" value="ECO:0007669"/>
    <property type="project" value="TreeGrafter"/>
</dbReference>
<feature type="transmembrane region" description="Helical" evidence="3">
    <location>
        <begin position="149"/>
        <end position="171"/>
    </location>
</feature>
<dbReference type="Proteomes" id="UP000886611">
    <property type="component" value="Unassembled WGS sequence"/>
</dbReference>
<dbReference type="FunFam" id="1.20.1250.20:FF:000141">
    <property type="entry name" value="Solute carrier family 16, member 4"/>
    <property type="match status" value="1"/>
</dbReference>
<comment type="caution">
    <text evidence="5">The sequence shown here is derived from an EMBL/GenBank/DDBJ whole genome shotgun (WGS) entry which is preliminary data.</text>
</comment>
<keyword evidence="3" id="KW-0472">Membrane</keyword>
<feature type="transmembrane region" description="Helical" evidence="3">
    <location>
        <begin position="59"/>
        <end position="76"/>
    </location>
</feature>
<evidence type="ECO:0000256" key="1">
    <source>
        <dbReference type="ARBA" id="ARBA00004141"/>
    </source>
</evidence>
<feature type="transmembrane region" description="Helical" evidence="3">
    <location>
        <begin position="372"/>
        <end position="392"/>
    </location>
</feature>
<feature type="transmembrane region" description="Helical" evidence="3">
    <location>
        <begin position="289"/>
        <end position="311"/>
    </location>
</feature>
<dbReference type="PANTHER" id="PTHR11360:SF14">
    <property type="entry name" value="MONOCARBOXYLATE TRANSPORTER 5"/>
    <property type="match status" value="1"/>
</dbReference>
<keyword evidence="6" id="KW-1185">Reference proteome</keyword>